<evidence type="ECO:0000256" key="3">
    <source>
        <dbReference type="SAM" id="MobiDB-lite"/>
    </source>
</evidence>
<evidence type="ECO:0000259" key="4">
    <source>
        <dbReference type="PROSITE" id="PS50097"/>
    </source>
</evidence>
<dbReference type="OMA" id="KHCVDYL"/>
<dbReference type="KEGG" id="clec:106665495"/>
<sequence>MGDGEDGPPANMSKLGCNLGPDDGDDMAMAISPSRAEGSYGVMHMRQPQGLLAASDSEDSGMEEAVARVSRREPERPARAQGQHMGPPQFNWQASKFSLKDRFSYMFNNEVLSDVHFLVGREPLRQRIPAHKLVLTAGSAVFDAMFNGTLATTAPEIELPDIEPSAFLALLRFLYTDEVQIGPETVMTTLYTAKKYAVPTLEGHCVDFLKRNLRADNAFMLLTQARLFDEPQLASLCLDTIDKNTFEAVSADGFTDVDLETLIAVLERDTLHIRETKLYQAVIRWGEVRCQRRQLPVTPDNLRSALDSALSLIRFPLMGLEEFAQGPAQSGVLTDREVVSLFLYFTVNPKPPLRFKDSPRGLMTGQLSVNRFKQVEWRWGYSGTSDRIGFSVNRKIYVVGLGLYGTPHGRGPSEYEVTIEIVLPLSGRICSSNITRVSSDGNCPTFKVMFKEPIEIRPNTPYHASAKIRGPDTHYGTKGQRRVEVDCGNYGKVVFQFTYVAGTNNGTSVESGQIPEILFYT</sequence>
<name>A0A8I6SP97_CIMLE</name>
<organism evidence="5 6">
    <name type="scientific">Cimex lectularius</name>
    <name type="common">Bed bug</name>
    <name type="synonym">Acanthia lectularia</name>
    <dbReference type="NCBI Taxonomy" id="79782"/>
    <lineage>
        <taxon>Eukaryota</taxon>
        <taxon>Metazoa</taxon>
        <taxon>Ecdysozoa</taxon>
        <taxon>Arthropoda</taxon>
        <taxon>Hexapoda</taxon>
        <taxon>Insecta</taxon>
        <taxon>Pterygota</taxon>
        <taxon>Neoptera</taxon>
        <taxon>Paraneoptera</taxon>
        <taxon>Hemiptera</taxon>
        <taxon>Heteroptera</taxon>
        <taxon>Panheteroptera</taxon>
        <taxon>Cimicomorpha</taxon>
        <taxon>Cimicidae</taxon>
        <taxon>Cimex</taxon>
    </lineage>
</organism>
<dbReference type="GO" id="GO:0000932">
    <property type="term" value="C:P-body"/>
    <property type="evidence" value="ECO:0007669"/>
    <property type="project" value="TreeGrafter"/>
</dbReference>
<dbReference type="InterPro" id="IPR000210">
    <property type="entry name" value="BTB/POZ_dom"/>
</dbReference>
<dbReference type="Gene3D" id="1.25.40.420">
    <property type="match status" value="1"/>
</dbReference>
<dbReference type="InterPro" id="IPR038648">
    <property type="entry name" value="PHR_sf"/>
</dbReference>
<keyword evidence="2" id="KW-0963">Cytoplasm</keyword>
<dbReference type="PANTHER" id="PTHR45774">
    <property type="entry name" value="BTB/POZ DOMAIN-CONTAINING"/>
    <property type="match status" value="1"/>
</dbReference>
<dbReference type="SUPFAM" id="SSF54695">
    <property type="entry name" value="POZ domain"/>
    <property type="match status" value="1"/>
</dbReference>
<keyword evidence="6" id="KW-1185">Reference proteome</keyword>
<dbReference type="GO" id="GO:0005829">
    <property type="term" value="C:cytosol"/>
    <property type="evidence" value="ECO:0007669"/>
    <property type="project" value="TreeGrafter"/>
</dbReference>
<dbReference type="EnsemblMetazoa" id="XM_024229937.1">
    <property type="protein sequence ID" value="XP_024085705.1"/>
    <property type="gene ID" value="LOC106665495"/>
</dbReference>
<feature type="domain" description="BTB" evidence="4">
    <location>
        <begin position="113"/>
        <end position="183"/>
    </location>
</feature>
<evidence type="ECO:0000313" key="5">
    <source>
        <dbReference type="EnsemblMetazoa" id="XP_024085705.1"/>
    </source>
</evidence>
<dbReference type="CDD" id="cd18281">
    <property type="entry name" value="BTB_POZ_BTBD1_2"/>
    <property type="match status" value="1"/>
</dbReference>
<proteinExistence type="predicted"/>
<accession>A0A8I6SP97</accession>
<dbReference type="SMART" id="SM00225">
    <property type="entry name" value="BTB"/>
    <property type="match status" value="1"/>
</dbReference>
<dbReference type="Proteomes" id="UP000494040">
    <property type="component" value="Unassembled WGS sequence"/>
</dbReference>
<dbReference type="PANTHER" id="PTHR45774:SF3">
    <property type="entry name" value="BTB (POZ) DOMAIN-CONTAINING 2B-RELATED"/>
    <property type="match status" value="1"/>
</dbReference>
<dbReference type="Pfam" id="PF07707">
    <property type="entry name" value="BACK"/>
    <property type="match status" value="1"/>
</dbReference>
<feature type="region of interest" description="Disordered" evidence="3">
    <location>
        <begin position="1"/>
        <end position="30"/>
    </location>
</feature>
<reference evidence="5" key="1">
    <citation type="submission" date="2022-01" db="UniProtKB">
        <authorList>
            <consortium name="EnsemblMetazoa"/>
        </authorList>
    </citation>
    <scope>IDENTIFICATION</scope>
</reference>
<dbReference type="FunFam" id="1.25.40.420:FF:000004">
    <property type="entry name" value="BTB/POZ domain-containing protein 2"/>
    <property type="match status" value="1"/>
</dbReference>
<evidence type="ECO:0000256" key="1">
    <source>
        <dbReference type="ARBA" id="ARBA00004496"/>
    </source>
</evidence>
<evidence type="ECO:0000256" key="2">
    <source>
        <dbReference type="ARBA" id="ARBA00022490"/>
    </source>
</evidence>
<dbReference type="Pfam" id="PF08005">
    <property type="entry name" value="PHR"/>
    <property type="match status" value="1"/>
</dbReference>
<dbReference type="InterPro" id="IPR011333">
    <property type="entry name" value="SKP1/BTB/POZ_sf"/>
</dbReference>
<dbReference type="InterPro" id="IPR012983">
    <property type="entry name" value="PHR"/>
</dbReference>
<protein>
    <recommendedName>
        <fullName evidence="4">BTB domain-containing protein</fullName>
    </recommendedName>
</protein>
<dbReference type="GeneID" id="106665495"/>
<dbReference type="Pfam" id="PF00651">
    <property type="entry name" value="BTB"/>
    <property type="match status" value="1"/>
</dbReference>
<dbReference type="SMART" id="SM00875">
    <property type="entry name" value="BACK"/>
    <property type="match status" value="1"/>
</dbReference>
<dbReference type="RefSeq" id="XP_024085705.1">
    <property type="nucleotide sequence ID" value="XM_024229937.1"/>
</dbReference>
<dbReference type="AlphaFoldDB" id="A0A8I6SP97"/>
<dbReference type="FunFam" id="3.30.710.10:FF:000037">
    <property type="entry name" value="BTB (POZ) domain containing 1"/>
    <property type="match status" value="1"/>
</dbReference>
<dbReference type="Gene3D" id="2.60.120.820">
    <property type="entry name" value="PHR domain"/>
    <property type="match status" value="1"/>
</dbReference>
<dbReference type="GO" id="GO:0022008">
    <property type="term" value="P:neurogenesis"/>
    <property type="evidence" value="ECO:0007669"/>
    <property type="project" value="TreeGrafter"/>
</dbReference>
<dbReference type="OrthoDB" id="636773at2759"/>
<comment type="subcellular location">
    <subcellularLocation>
        <location evidence="1">Cytoplasm</location>
    </subcellularLocation>
</comment>
<dbReference type="InterPro" id="IPR011705">
    <property type="entry name" value="BACK"/>
</dbReference>
<evidence type="ECO:0000313" key="6">
    <source>
        <dbReference type="Proteomes" id="UP000494040"/>
    </source>
</evidence>
<dbReference type="CDD" id="cd18487">
    <property type="entry name" value="BACK_BTBD1_like"/>
    <property type="match status" value="1"/>
</dbReference>
<dbReference type="Gene3D" id="3.30.710.10">
    <property type="entry name" value="Potassium Channel Kv1.1, Chain A"/>
    <property type="match status" value="1"/>
</dbReference>
<dbReference type="PROSITE" id="PS50097">
    <property type="entry name" value="BTB"/>
    <property type="match status" value="1"/>
</dbReference>